<proteinExistence type="predicted"/>
<accession>A0A2P6S6U9</accession>
<protein>
    <submittedName>
        <fullName evidence="1">Uncharacterized protein</fullName>
    </submittedName>
</protein>
<keyword evidence="2" id="KW-1185">Reference proteome</keyword>
<sequence length="53" mass="5671">MACFGSGGARLLLWWKKENEAGWATSCVMCIAEIEGRKCGVLCGILALELGHS</sequence>
<name>A0A2P6S6U9_ROSCH</name>
<reference evidence="1 2" key="1">
    <citation type="journal article" date="2018" name="Nat. Genet.">
        <title>The Rosa genome provides new insights in the design of modern roses.</title>
        <authorList>
            <person name="Bendahmane M."/>
        </authorList>
    </citation>
    <scope>NUCLEOTIDE SEQUENCE [LARGE SCALE GENOMIC DNA]</scope>
    <source>
        <strain evidence="2">cv. Old Blush</strain>
    </source>
</reference>
<dbReference type="EMBL" id="PDCK01000039">
    <property type="protein sequence ID" value="PRQ54406.1"/>
    <property type="molecule type" value="Genomic_DNA"/>
</dbReference>
<evidence type="ECO:0000313" key="1">
    <source>
        <dbReference type="EMBL" id="PRQ54406.1"/>
    </source>
</evidence>
<dbReference type="Proteomes" id="UP000238479">
    <property type="component" value="Chromosome 1"/>
</dbReference>
<evidence type="ECO:0000313" key="2">
    <source>
        <dbReference type="Proteomes" id="UP000238479"/>
    </source>
</evidence>
<dbReference type="AlphaFoldDB" id="A0A2P6S6U9"/>
<dbReference type="Gramene" id="PRQ54406">
    <property type="protein sequence ID" value="PRQ54406"/>
    <property type="gene ID" value="RchiOBHm_Chr1g0313241"/>
</dbReference>
<gene>
    <name evidence="1" type="ORF">RchiOBHm_Chr1g0313241</name>
</gene>
<comment type="caution">
    <text evidence="1">The sequence shown here is derived from an EMBL/GenBank/DDBJ whole genome shotgun (WGS) entry which is preliminary data.</text>
</comment>
<organism evidence="1 2">
    <name type="scientific">Rosa chinensis</name>
    <name type="common">China rose</name>
    <dbReference type="NCBI Taxonomy" id="74649"/>
    <lineage>
        <taxon>Eukaryota</taxon>
        <taxon>Viridiplantae</taxon>
        <taxon>Streptophyta</taxon>
        <taxon>Embryophyta</taxon>
        <taxon>Tracheophyta</taxon>
        <taxon>Spermatophyta</taxon>
        <taxon>Magnoliopsida</taxon>
        <taxon>eudicotyledons</taxon>
        <taxon>Gunneridae</taxon>
        <taxon>Pentapetalae</taxon>
        <taxon>rosids</taxon>
        <taxon>fabids</taxon>
        <taxon>Rosales</taxon>
        <taxon>Rosaceae</taxon>
        <taxon>Rosoideae</taxon>
        <taxon>Rosoideae incertae sedis</taxon>
        <taxon>Rosa</taxon>
    </lineage>
</organism>